<proteinExistence type="predicted"/>
<name>A0A518DKZ6_9BACT</name>
<dbReference type="Pfam" id="PF03983">
    <property type="entry name" value="SHD1"/>
    <property type="match status" value="1"/>
</dbReference>
<dbReference type="GO" id="GO:0030674">
    <property type="term" value="F:protein-macromolecule adaptor activity"/>
    <property type="evidence" value="ECO:0007669"/>
    <property type="project" value="InterPro"/>
</dbReference>
<feature type="domain" description="SLA1 homology" evidence="2">
    <location>
        <begin position="31"/>
        <end position="82"/>
    </location>
</feature>
<organism evidence="3 4">
    <name type="scientific">Lignipirellula cremea</name>
    <dbReference type="NCBI Taxonomy" id="2528010"/>
    <lineage>
        <taxon>Bacteria</taxon>
        <taxon>Pseudomonadati</taxon>
        <taxon>Planctomycetota</taxon>
        <taxon>Planctomycetia</taxon>
        <taxon>Pirellulales</taxon>
        <taxon>Pirellulaceae</taxon>
        <taxon>Lignipirellula</taxon>
    </lineage>
</organism>
<dbReference type="InterPro" id="IPR007131">
    <property type="entry name" value="SHD1"/>
</dbReference>
<feature type="chain" id="PRO_5022244345" description="SLA1 homology domain-containing protein" evidence="1">
    <location>
        <begin position="28"/>
        <end position="720"/>
    </location>
</feature>
<reference evidence="3 4" key="1">
    <citation type="submission" date="2019-02" db="EMBL/GenBank/DDBJ databases">
        <title>Deep-cultivation of Planctomycetes and their phenomic and genomic characterization uncovers novel biology.</title>
        <authorList>
            <person name="Wiegand S."/>
            <person name="Jogler M."/>
            <person name="Boedeker C."/>
            <person name="Pinto D."/>
            <person name="Vollmers J."/>
            <person name="Rivas-Marin E."/>
            <person name="Kohn T."/>
            <person name="Peeters S.H."/>
            <person name="Heuer A."/>
            <person name="Rast P."/>
            <person name="Oberbeckmann S."/>
            <person name="Bunk B."/>
            <person name="Jeske O."/>
            <person name="Meyerdierks A."/>
            <person name="Storesund J.E."/>
            <person name="Kallscheuer N."/>
            <person name="Luecker S."/>
            <person name="Lage O.M."/>
            <person name="Pohl T."/>
            <person name="Merkel B.J."/>
            <person name="Hornburger P."/>
            <person name="Mueller R.-W."/>
            <person name="Bruemmer F."/>
            <person name="Labrenz M."/>
            <person name="Spormann A.M."/>
            <person name="Op den Camp H."/>
            <person name="Overmann J."/>
            <person name="Amann R."/>
            <person name="Jetten M.S.M."/>
            <person name="Mascher T."/>
            <person name="Medema M.H."/>
            <person name="Devos D.P."/>
            <person name="Kaster A.-K."/>
            <person name="Ovreas L."/>
            <person name="Rohde M."/>
            <person name="Galperin M.Y."/>
            <person name="Jogler C."/>
        </authorList>
    </citation>
    <scope>NUCLEOTIDE SEQUENCE [LARGE SCALE GENOMIC DNA]</scope>
    <source>
        <strain evidence="3 4">Pla85_3_4</strain>
    </source>
</reference>
<dbReference type="OrthoDB" id="234275at2"/>
<dbReference type="Gene3D" id="2.130.10.10">
    <property type="entry name" value="YVTN repeat-like/Quinoprotein amine dehydrogenase"/>
    <property type="match status" value="1"/>
</dbReference>
<dbReference type="GO" id="GO:0042802">
    <property type="term" value="F:identical protein binding"/>
    <property type="evidence" value="ECO:0007669"/>
    <property type="project" value="InterPro"/>
</dbReference>
<dbReference type="SUPFAM" id="SSF63829">
    <property type="entry name" value="Calcium-dependent phosphotriesterase"/>
    <property type="match status" value="1"/>
</dbReference>
<evidence type="ECO:0000259" key="2">
    <source>
        <dbReference type="Pfam" id="PF03983"/>
    </source>
</evidence>
<evidence type="ECO:0000313" key="4">
    <source>
        <dbReference type="Proteomes" id="UP000317648"/>
    </source>
</evidence>
<dbReference type="GO" id="GO:0008092">
    <property type="term" value="F:cytoskeletal protein binding"/>
    <property type="evidence" value="ECO:0007669"/>
    <property type="project" value="InterPro"/>
</dbReference>
<feature type="signal peptide" evidence="1">
    <location>
        <begin position="1"/>
        <end position="27"/>
    </location>
</feature>
<dbReference type="GO" id="GO:0043130">
    <property type="term" value="F:ubiquitin binding"/>
    <property type="evidence" value="ECO:0007669"/>
    <property type="project" value="InterPro"/>
</dbReference>
<dbReference type="InterPro" id="IPR015943">
    <property type="entry name" value="WD40/YVTN_repeat-like_dom_sf"/>
</dbReference>
<dbReference type="KEGG" id="lcre:Pla8534_02600"/>
<dbReference type="EMBL" id="CP036433">
    <property type="protein sequence ID" value="QDU92512.1"/>
    <property type="molecule type" value="Genomic_DNA"/>
</dbReference>
<keyword evidence="1" id="KW-0732">Signal</keyword>
<dbReference type="Gene3D" id="2.30.30.700">
    <property type="entry name" value="SLA1 homology domain 1"/>
    <property type="match status" value="1"/>
</dbReference>
<dbReference type="AlphaFoldDB" id="A0A518DKZ6"/>
<evidence type="ECO:0000313" key="3">
    <source>
        <dbReference type="EMBL" id="QDU92512.1"/>
    </source>
</evidence>
<dbReference type="Proteomes" id="UP000317648">
    <property type="component" value="Chromosome"/>
</dbReference>
<protein>
    <recommendedName>
        <fullName evidence="2">SLA1 homology domain-containing protein</fullName>
    </recommendedName>
</protein>
<accession>A0A518DKZ6</accession>
<gene>
    <name evidence="3" type="ORF">Pla8534_02600</name>
</gene>
<evidence type="ECO:0000256" key="1">
    <source>
        <dbReference type="SAM" id="SignalP"/>
    </source>
</evidence>
<keyword evidence="4" id="KW-1185">Reference proteome</keyword>
<sequence precursor="true">MWGRRTTAAMIRAMAVCFLAIPSGLFAAEPELRTWSSSDGRFSTEARLVALQGGMVTLQKSTGETISAPLRSLSLQDRDYVLQREDPADPAVALFLKARTEQQPLEYVPVSEFSTAPQRRIDYLAVSRDESRALTCSNLPAGTSFVWDPATGDKICQLERSGPLNAAALGPAGKIAVISDSTRVEVFDASTGKRRNTFPVPQEAQGEIVSLTVSDDAQWYIAITADRRILRHRLSDGQGLASPPVPHEGGGRSEYFAVGPHGQAVLMSSNPAILNLYRDQGDATKVETIRLEHKAEPHAAAWSDSMTAFACSKHQLLVFLKVDDGWKRLDPMWLRLQDVARMVIAPDEEMVVLQGDGKKIQIFDISTGDIQYAEEPEPHLPKVIGSSGLTLYASYGNHFCCWKTPYREQPKTVWFRETKELLRQGEFETLDRLAGLCLADPTPFSWGELSKFDSFIDALLAPVNLRDFGDFHAVKRTAKAKAWREKNPESIAARVLLAGYQINDAWHARGDGYGDSVTPEGWRTFHAGITDAKETLEPVMQGDDPPARAYWFLFIVAMAKGWEGEQMAPLLTAFFQRYPDYTEGHQLIAQRLMPRWGGEEGETTAYIEKVADTIGGERGDIAYANMTIDQLKFHASDKFFEETRFQYDRMIRGLLALARNPNQKSYAVNYGMFFAWVQRDKATGLKFYALLDDPRYEGRWKPWGYEGLFDYVIHWLETEE</sequence>